<dbReference type="PROSITE" id="PS50177">
    <property type="entry name" value="NTF2_DOMAIN"/>
    <property type="match status" value="1"/>
</dbReference>
<dbReference type="PANTHER" id="PTHR10693">
    <property type="entry name" value="RAS GTPASE-ACTIVATING PROTEIN-BINDING PROTEIN"/>
    <property type="match status" value="1"/>
</dbReference>
<dbReference type="SMART" id="SM00360">
    <property type="entry name" value="RRM"/>
    <property type="match status" value="1"/>
</dbReference>
<accession>A0AAD1Z1T0</accession>
<dbReference type="InterPro" id="IPR035979">
    <property type="entry name" value="RBD_domain_sf"/>
</dbReference>
<feature type="domain" description="RRM" evidence="4">
    <location>
        <begin position="265"/>
        <end position="350"/>
    </location>
</feature>
<dbReference type="InterPro" id="IPR032710">
    <property type="entry name" value="NTF2-like_dom_sf"/>
</dbReference>
<keyword evidence="1 2" id="KW-0694">RNA-binding</keyword>
<dbReference type="Pfam" id="PF00076">
    <property type="entry name" value="RRM_1"/>
    <property type="match status" value="1"/>
</dbReference>
<dbReference type="EMBL" id="OU503040">
    <property type="protein sequence ID" value="CAI9761309.1"/>
    <property type="molecule type" value="Genomic_DNA"/>
</dbReference>
<gene>
    <name evidence="6" type="ORF">FPE_LOCUS8739</name>
</gene>
<dbReference type="PANTHER" id="PTHR10693:SF20">
    <property type="entry name" value="AT27578P"/>
    <property type="match status" value="1"/>
</dbReference>
<organism evidence="6 7">
    <name type="scientific">Fraxinus pennsylvanica</name>
    <dbReference type="NCBI Taxonomy" id="56036"/>
    <lineage>
        <taxon>Eukaryota</taxon>
        <taxon>Viridiplantae</taxon>
        <taxon>Streptophyta</taxon>
        <taxon>Embryophyta</taxon>
        <taxon>Tracheophyta</taxon>
        <taxon>Spermatophyta</taxon>
        <taxon>Magnoliopsida</taxon>
        <taxon>eudicotyledons</taxon>
        <taxon>Gunneridae</taxon>
        <taxon>Pentapetalae</taxon>
        <taxon>asterids</taxon>
        <taxon>lamiids</taxon>
        <taxon>Lamiales</taxon>
        <taxon>Oleaceae</taxon>
        <taxon>Oleeae</taxon>
        <taxon>Fraxinus</taxon>
    </lineage>
</organism>
<evidence type="ECO:0000259" key="4">
    <source>
        <dbReference type="PROSITE" id="PS50102"/>
    </source>
</evidence>
<feature type="region of interest" description="Disordered" evidence="3">
    <location>
        <begin position="343"/>
        <end position="367"/>
    </location>
</feature>
<keyword evidence="7" id="KW-1185">Reference proteome</keyword>
<dbReference type="SUPFAM" id="SSF54928">
    <property type="entry name" value="RNA-binding domain, RBD"/>
    <property type="match status" value="1"/>
</dbReference>
<dbReference type="InterPro" id="IPR000504">
    <property type="entry name" value="RRM_dom"/>
</dbReference>
<dbReference type="InterPro" id="IPR039539">
    <property type="entry name" value="Ras_GTPase_bind_prot"/>
</dbReference>
<dbReference type="Proteomes" id="UP000834106">
    <property type="component" value="Chromosome 5"/>
</dbReference>
<sequence>MAAAMAAQQPVSAQIVGNAFVKQYYYILHHLPGIAYLFYQDISQLGRPEDDGFMSITTTMQGINEKILSLNYGDLRSKIKSMDAQESSDGGVHVLVTGYLSGKGNTVRNFSQTFFLAPQENGYFVLNDIFRYMENFTVNLAVVSDVLRPITPEPSPAPLEIHVSQQSSSSTDEAYGGEVQTLHEIVDASIVEEEIAEEEIPVAEVIDEVMHLKESTANFSQPPQAQKASPKITEQVNPPLPPPTDASFSSSDAIDIGNNQDADGYSIYIKGLPMTATESLLEEVFKKFGATKKDGIQVRSNRQQAFCFGFVEFEGVNAAQNAIEASPLAIGGCRAIVEENKSTNSQAAGNTRGRFQSGRGTGFRNEGGADNINGNVSCMSRAGGMASGLQKQ</sequence>
<evidence type="ECO:0000256" key="3">
    <source>
        <dbReference type="SAM" id="MobiDB-lite"/>
    </source>
</evidence>
<evidence type="ECO:0000256" key="1">
    <source>
        <dbReference type="ARBA" id="ARBA00022884"/>
    </source>
</evidence>
<dbReference type="Pfam" id="PF02136">
    <property type="entry name" value="NTF2"/>
    <property type="match status" value="1"/>
</dbReference>
<dbReference type="InterPro" id="IPR018222">
    <property type="entry name" value="Nuclear_transport_factor_2_euk"/>
</dbReference>
<dbReference type="Gene3D" id="3.30.70.330">
    <property type="match status" value="1"/>
</dbReference>
<name>A0AAD1Z1T0_9LAMI</name>
<dbReference type="PROSITE" id="PS50102">
    <property type="entry name" value="RRM"/>
    <property type="match status" value="1"/>
</dbReference>
<dbReference type="CDD" id="cd00590">
    <property type="entry name" value="RRM_SF"/>
    <property type="match status" value="1"/>
</dbReference>
<dbReference type="FunFam" id="3.10.450.50:FF:000003">
    <property type="entry name" value="Nuclear transport factor 2 family protein"/>
    <property type="match status" value="1"/>
</dbReference>
<dbReference type="GO" id="GO:1990904">
    <property type="term" value="C:ribonucleoprotein complex"/>
    <property type="evidence" value="ECO:0007669"/>
    <property type="project" value="TreeGrafter"/>
</dbReference>
<dbReference type="InterPro" id="IPR002075">
    <property type="entry name" value="NTF2_dom"/>
</dbReference>
<evidence type="ECO:0000256" key="2">
    <source>
        <dbReference type="PROSITE-ProRule" id="PRU00176"/>
    </source>
</evidence>
<feature type="domain" description="NTF2" evidence="5">
    <location>
        <begin position="16"/>
        <end position="132"/>
    </location>
</feature>
<dbReference type="GO" id="GO:0003729">
    <property type="term" value="F:mRNA binding"/>
    <property type="evidence" value="ECO:0007669"/>
    <property type="project" value="TreeGrafter"/>
</dbReference>
<dbReference type="InterPro" id="IPR012677">
    <property type="entry name" value="Nucleotide-bd_a/b_plait_sf"/>
</dbReference>
<dbReference type="GO" id="GO:0005829">
    <property type="term" value="C:cytosol"/>
    <property type="evidence" value="ECO:0007669"/>
    <property type="project" value="TreeGrafter"/>
</dbReference>
<dbReference type="AlphaFoldDB" id="A0AAD1Z1T0"/>
<protein>
    <submittedName>
        <fullName evidence="6">Uncharacterized protein</fullName>
    </submittedName>
</protein>
<proteinExistence type="predicted"/>
<dbReference type="SUPFAM" id="SSF54427">
    <property type="entry name" value="NTF2-like"/>
    <property type="match status" value="1"/>
</dbReference>
<evidence type="ECO:0000313" key="6">
    <source>
        <dbReference type="EMBL" id="CAI9761309.1"/>
    </source>
</evidence>
<dbReference type="CDD" id="cd00780">
    <property type="entry name" value="NTF2"/>
    <property type="match status" value="1"/>
</dbReference>
<evidence type="ECO:0000259" key="5">
    <source>
        <dbReference type="PROSITE" id="PS50177"/>
    </source>
</evidence>
<dbReference type="Gene3D" id="3.10.450.50">
    <property type="match status" value="1"/>
</dbReference>
<reference evidence="6" key="1">
    <citation type="submission" date="2023-05" db="EMBL/GenBank/DDBJ databases">
        <authorList>
            <person name="Huff M."/>
        </authorList>
    </citation>
    <scope>NUCLEOTIDE SEQUENCE</scope>
</reference>
<evidence type="ECO:0000313" key="7">
    <source>
        <dbReference type="Proteomes" id="UP000834106"/>
    </source>
</evidence>